<dbReference type="EMBL" id="JAHWGI010000147">
    <property type="protein sequence ID" value="KAK3910068.1"/>
    <property type="molecule type" value="Genomic_DNA"/>
</dbReference>
<sequence length="641" mass="71392">MSNFHGRFVNVEFLAEDGNIAAVPLLWVRNKRIGQVDGQKAVLGKCYWPPNSLKRKVTRLAAKQQAPDTKTWSLWDVELLQYNSTLEESRKNLGKQSSKEEEPDRKDSSEDETTQEKRETRNKSRTRRGVRRDSGSGSSEEEEYAVNVDALKKLHCNTEPLAKSGDEGYLSQSVRAQDDSLSLAADWESDAAGTQDIFADIDSTTVGDNQEVAEAVQKSPMRSFGLHELRRKTPQKESGSKSPGQTRHKQKTTPAKRDSGKASPKPSTPKDRGAPNQNRASTPRKVSPQKRQVSPQKRQVSPQKRQVSPFKRQESTQKDGGCLDSPEKSLNATAQDKRVSPVVTGSISSPTGGSPGKRSGLHIFESPMPDRQKRRKDSDLTYTAPELEGINNELEMLNVDFSPLDSMRSASPALSCQSDDSTFKTPREKGAYRALNFGTCSPSVASGIRHLQVMLDENVQRLRAMDRSQQALLTLAKESFQKILSCVLPPLESNIAEDIPRLPLTDKDGEKALNNLISDKIEFNKVVTFLYGLGGTSPKDALYSAMKTLFADDFACTKSMKGIRRAGKPPKDAFVGTNLFKAVMCAIRRRYKDTTVSEVMEMTGNWLKDAPSREKKRLRRKESRERIQRAYDEDSGDDESA</sequence>
<feature type="compositionally biased region" description="Basic and acidic residues" evidence="1">
    <location>
        <begin position="368"/>
        <end position="379"/>
    </location>
</feature>
<feature type="region of interest" description="Disordered" evidence="1">
    <location>
        <begin position="610"/>
        <end position="641"/>
    </location>
</feature>
<protein>
    <submittedName>
        <fullName evidence="2">Actin cytoskeleton-regulatory complex protein sla1</fullName>
    </submittedName>
</protein>
<dbReference type="Proteomes" id="UP001219518">
    <property type="component" value="Unassembled WGS sequence"/>
</dbReference>
<name>A0AAE1L863_9NEOP</name>
<feature type="compositionally biased region" description="Basic and acidic residues" evidence="1">
    <location>
        <begin position="88"/>
        <end position="122"/>
    </location>
</feature>
<reference evidence="2" key="2">
    <citation type="journal article" date="2023" name="BMC Genomics">
        <title>Pest status, molecular evolution, and epigenetic factors derived from the genome assembly of Frankliniella fusca, a thysanopteran phytovirus vector.</title>
        <authorList>
            <person name="Catto M.A."/>
            <person name="Labadie P.E."/>
            <person name="Jacobson A.L."/>
            <person name="Kennedy G.G."/>
            <person name="Srinivasan R."/>
            <person name="Hunt B.G."/>
        </authorList>
    </citation>
    <scope>NUCLEOTIDE SEQUENCE</scope>
    <source>
        <strain evidence="2">PL_HMW_Pooled</strain>
    </source>
</reference>
<feature type="region of interest" description="Disordered" evidence="1">
    <location>
        <begin position="88"/>
        <end position="143"/>
    </location>
</feature>
<organism evidence="2 3">
    <name type="scientific">Frankliniella fusca</name>
    <dbReference type="NCBI Taxonomy" id="407009"/>
    <lineage>
        <taxon>Eukaryota</taxon>
        <taxon>Metazoa</taxon>
        <taxon>Ecdysozoa</taxon>
        <taxon>Arthropoda</taxon>
        <taxon>Hexapoda</taxon>
        <taxon>Insecta</taxon>
        <taxon>Pterygota</taxon>
        <taxon>Neoptera</taxon>
        <taxon>Paraneoptera</taxon>
        <taxon>Thysanoptera</taxon>
        <taxon>Terebrantia</taxon>
        <taxon>Thripoidea</taxon>
        <taxon>Thripidae</taxon>
        <taxon>Frankliniella</taxon>
    </lineage>
</organism>
<gene>
    <name evidence="2" type="ORF">KUF71_000646</name>
</gene>
<reference evidence="2" key="1">
    <citation type="submission" date="2021-07" db="EMBL/GenBank/DDBJ databases">
        <authorList>
            <person name="Catto M.A."/>
            <person name="Jacobson A."/>
            <person name="Kennedy G."/>
            <person name="Labadie P."/>
            <person name="Hunt B.G."/>
            <person name="Srinivasan R."/>
        </authorList>
    </citation>
    <scope>NUCLEOTIDE SEQUENCE</scope>
    <source>
        <strain evidence="2">PL_HMW_Pooled</strain>
        <tissue evidence="2">Head</tissue>
    </source>
</reference>
<evidence type="ECO:0000256" key="1">
    <source>
        <dbReference type="SAM" id="MobiDB-lite"/>
    </source>
</evidence>
<dbReference type="PANTHER" id="PTHR34153">
    <property type="entry name" value="SI:CH211-262H13.3-RELATED-RELATED"/>
    <property type="match status" value="1"/>
</dbReference>
<feature type="compositionally biased region" description="Polar residues" evidence="1">
    <location>
        <begin position="289"/>
        <end position="306"/>
    </location>
</feature>
<proteinExistence type="predicted"/>
<evidence type="ECO:0000313" key="2">
    <source>
        <dbReference type="EMBL" id="KAK3910068.1"/>
    </source>
</evidence>
<evidence type="ECO:0000313" key="3">
    <source>
        <dbReference type="Proteomes" id="UP001219518"/>
    </source>
</evidence>
<comment type="caution">
    <text evidence="2">The sequence shown here is derived from an EMBL/GenBank/DDBJ whole genome shotgun (WGS) entry which is preliminary data.</text>
</comment>
<dbReference type="AlphaFoldDB" id="A0AAE1L863"/>
<feature type="compositionally biased region" description="Basic and acidic residues" evidence="1">
    <location>
        <begin position="622"/>
        <end position="632"/>
    </location>
</feature>
<dbReference type="PANTHER" id="PTHR34153:SF2">
    <property type="entry name" value="SI:CH211-262H13.3-RELATED"/>
    <property type="match status" value="1"/>
</dbReference>
<keyword evidence="3" id="KW-1185">Reference proteome</keyword>
<accession>A0AAE1L863</accession>
<feature type="region of interest" description="Disordered" evidence="1">
    <location>
        <begin position="209"/>
        <end position="379"/>
    </location>
</feature>